<dbReference type="InterPro" id="IPR000425">
    <property type="entry name" value="MIP"/>
</dbReference>
<dbReference type="PRINTS" id="PR00783">
    <property type="entry name" value="MINTRINSICP"/>
</dbReference>
<feature type="transmembrane region" description="Helical" evidence="8">
    <location>
        <begin position="97"/>
        <end position="117"/>
    </location>
</feature>
<name>A0ABY2GUS3_9HYPO</name>
<protein>
    <submittedName>
        <fullName evidence="9">Aquaporin-2</fullName>
    </submittedName>
</protein>
<proteinExistence type="inferred from homology"/>
<dbReference type="EMBL" id="PPTA01000018">
    <property type="protein sequence ID" value="TFA98677.1"/>
    <property type="molecule type" value="Genomic_DNA"/>
</dbReference>
<dbReference type="RefSeq" id="XP_073554879.1">
    <property type="nucleotide sequence ID" value="XM_073706660.1"/>
</dbReference>
<dbReference type="Proteomes" id="UP001642720">
    <property type="component" value="Unassembled WGS sequence"/>
</dbReference>
<comment type="subcellular location">
    <subcellularLocation>
        <location evidence="1">Membrane</location>
        <topology evidence="1">Multi-pass membrane protein</topology>
    </subcellularLocation>
</comment>
<evidence type="ECO:0000256" key="8">
    <source>
        <dbReference type="SAM" id="Phobius"/>
    </source>
</evidence>
<organism evidence="9 10">
    <name type="scientific">Trichoderma ghanense</name>
    <dbReference type="NCBI Taxonomy" id="65468"/>
    <lineage>
        <taxon>Eukaryota</taxon>
        <taxon>Fungi</taxon>
        <taxon>Dikarya</taxon>
        <taxon>Ascomycota</taxon>
        <taxon>Pezizomycotina</taxon>
        <taxon>Sordariomycetes</taxon>
        <taxon>Hypocreomycetidae</taxon>
        <taxon>Hypocreales</taxon>
        <taxon>Hypocreaceae</taxon>
        <taxon>Trichoderma</taxon>
    </lineage>
</organism>
<keyword evidence="6" id="KW-0813">Transport</keyword>
<dbReference type="Pfam" id="PF00230">
    <property type="entry name" value="MIP"/>
    <property type="match status" value="1"/>
</dbReference>
<evidence type="ECO:0000313" key="10">
    <source>
        <dbReference type="Proteomes" id="UP001642720"/>
    </source>
</evidence>
<evidence type="ECO:0000256" key="6">
    <source>
        <dbReference type="RuleBase" id="RU000477"/>
    </source>
</evidence>
<feature type="transmembrane region" description="Helical" evidence="8">
    <location>
        <begin position="12"/>
        <end position="38"/>
    </location>
</feature>
<keyword evidence="4 8" id="KW-1133">Transmembrane helix</keyword>
<evidence type="ECO:0000256" key="5">
    <source>
        <dbReference type="ARBA" id="ARBA00023136"/>
    </source>
</evidence>
<reference evidence="9 10" key="1">
    <citation type="submission" date="2018-01" db="EMBL/GenBank/DDBJ databases">
        <title>Genome characterization of the sugarcane-associated fungus Trichoderma ghanense CCMA-1212 and their application in lignocelulose bioconversion.</title>
        <authorList>
            <person name="Steindorff A.S."/>
            <person name="Mendes T.D."/>
            <person name="Vilela E.S.D."/>
            <person name="Rodrigues D.S."/>
            <person name="Formighieri E.F."/>
            <person name="Melo I.S."/>
            <person name="Favaro L.C.L."/>
        </authorList>
    </citation>
    <scope>NUCLEOTIDE SEQUENCE [LARGE SCALE GENOMIC DNA]</scope>
    <source>
        <strain evidence="9 10">CCMA-1212</strain>
    </source>
</reference>
<dbReference type="Gene3D" id="1.20.1080.10">
    <property type="entry name" value="Glycerol uptake facilitator protein"/>
    <property type="match status" value="1"/>
</dbReference>
<keyword evidence="10" id="KW-1185">Reference proteome</keyword>
<comment type="similarity">
    <text evidence="2 6">Belongs to the MIP/aquaporin (TC 1.A.8) family.</text>
</comment>
<accession>A0ABY2GUS3</accession>
<sequence>MPNRLSGSFKTALVIAVGEFCGTFMFLLLSFMGAQTALNSSGGTLDASTLLYIASSFGTALAVNVWVFYRVTGGMFNPAVTLGLVLVGAVKPVRALYIFPSQLIAAIAAAAVTDGLLPGPLGVTNGLGSGTSIVQGLFIEMFLTAQLVLTVYFLAVEKHRATFLAPVGIGVSVFIAHMAGTNFTGTGINPVRSLGPAIVTGNYHGYHWIYWLGPCLGALLSFGVYSLLKVLEYQVANPGQDAGDPEEANEEALAAAEMGTEGLAMFRSRSRSGSAPGGVGLRKDSALRRGSAPEGGRPVSAAEAV</sequence>
<keyword evidence="5 8" id="KW-0472">Membrane</keyword>
<feature type="transmembrane region" description="Helical" evidence="8">
    <location>
        <begin position="163"/>
        <end position="188"/>
    </location>
</feature>
<evidence type="ECO:0000256" key="1">
    <source>
        <dbReference type="ARBA" id="ARBA00004141"/>
    </source>
</evidence>
<dbReference type="PANTHER" id="PTHR19139">
    <property type="entry name" value="AQUAPORIN TRANSPORTER"/>
    <property type="match status" value="1"/>
</dbReference>
<evidence type="ECO:0000313" key="9">
    <source>
        <dbReference type="EMBL" id="TFA98677.1"/>
    </source>
</evidence>
<comment type="caution">
    <text evidence="9">The sequence shown here is derived from an EMBL/GenBank/DDBJ whole genome shotgun (WGS) entry which is preliminary data.</text>
</comment>
<evidence type="ECO:0000256" key="7">
    <source>
        <dbReference type="SAM" id="MobiDB-lite"/>
    </source>
</evidence>
<keyword evidence="3 6" id="KW-0812">Transmembrane</keyword>
<evidence type="ECO:0000256" key="2">
    <source>
        <dbReference type="ARBA" id="ARBA00006175"/>
    </source>
</evidence>
<feature type="transmembrane region" description="Helical" evidence="8">
    <location>
        <begin position="137"/>
        <end position="156"/>
    </location>
</feature>
<feature type="region of interest" description="Disordered" evidence="7">
    <location>
        <begin position="267"/>
        <end position="305"/>
    </location>
</feature>
<evidence type="ECO:0000256" key="4">
    <source>
        <dbReference type="ARBA" id="ARBA00022989"/>
    </source>
</evidence>
<feature type="transmembrane region" description="Helical" evidence="8">
    <location>
        <begin position="208"/>
        <end position="228"/>
    </location>
</feature>
<evidence type="ECO:0000256" key="3">
    <source>
        <dbReference type="ARBA" id="ARBA00022692"/>
    </source>
</evidence>
<gene>
    <name evidence="9" type="ORF">CCMA1212_009584</name>
</gene>
<dbReference type="PANTHER" id="PTHR19139:SF199">
    <property type="entry name" value="MIP17260P"/>
    <property type="match status" value="1"/>
</dbReference>
<feature type="transmembrane region" description="Helical" evidence="8">
    <location>
        <begin position="75"/>
        <end position="90"/>
    </location>
</feature>
<dbReference type="SUPFAM" id="SSF81338">
    <property type="entry name" value="Aquaporin-like"/>
    <property type="match status" value="1"/>
</dbReference>
<dbReference type="InterPro" id="IPR023271">
    <property type="entry name" value="Aquaporin-like"/>
</dbReference>
<dbReference type="InterPro" id="IPR034294">
    <property type="entry name" value="Aquaporin_transptr"/>
</dbReference>
<dbReference type="GeneID" id="300581110"/>